<protein>
    <submittedName>
        <fullName evidence="2">Uncharacterized protein</fullName>
    </submittedName>
</protein>
<dbReference type="AlphaFoldDB" id="A0A915IWJ3"/>
<organism evidence="1 2">
    <name type="scientific">Romanomermis culicivorax</name>
    <name type="common">Nematode worm</name>
    <dbReference type="NCBI Taxonomy" id="13658"/>
    <lineage>
        <taxon>Eukaryota</taxon>
        <taxon>Metazoa</taxon>
        <taxon>Ecdysozoa</taxon>
        <taxon>Nematoda</taxon>
        <taxon>Enoplea</taxon>
        <taxon>Dorylaimia</taxon>
        <taxon>Mermithida</taxon>
        <taxon>Mermithoidea</taxon>
        <taxon>Mermithidae</taxon>
        <taxon>Romanomermis</taxon>
    </lineage>
</organism>
<proteinExistence type="predicted"/>
<reference evidence="2" key="1">
    <citation type="submission" date="2022-11" db="UniProtKB">
        <authorList>
            <consortium name="WormBaseParasite"/>
        </authorList>
    </citation>
    <scope>IDENTIFICATION</scope>
</reference>
<sequence length="301" mass="33933">MTWYINPFSLCLIKKATNQTSKHLYLVRTYMQQLRRGMSTFTYYLISENLAPLLIENFDSVIFDDDKAKVVVVFDNDSASKSKVSALLPTNKPCNKYGAPCDVLLDGNNGSRLSSDEYKALTGVEPGRLTSMCCRMWAMCYVIFFVVRMAVFCTQHCLQLCPKPEFFSKTEDFFENTCLLKKANIVETILGYSGLSGDPKYPGTGHKISKVDMLEAAPELGMTSLAKILKFETSILCIQADESSEFKSLKLLSFIFKGKLPKSSSWFEGVLREFAKLAFGGESDIQTVNYGWQWPPNIPYL</sequence>
<dbReference type="WBParaSite" id="nRc.2.0.1.t18197-RA">
    <property type="protein sequence ID" value="nRc.2.0.1.t18197-RA"/>
    <property type="gene ID" value="nRc.2.0.1.g18197"/>
</dbReference>
<keyword evidence="1" id="KW-1185">Reference proteome</keyword>
<dbReference type="Proteomes" id="UP000887565">
    <property type="component" value="Unplaced"/>
</dbReference>
<accession>A0A915IWJ3</accession>
<evidence type="ECO:0000313" key="2">
    <source>
        <dbReference type="WBParaSite" id="nRc.2.0.1.t18197-RA"/>
    </source>
</evidence>
<evidence type="ECO:0000313" key="1">
    <source>
        <dbReference type="Proteomes" id="UP000887565"/>
    </source>
</evidence>
<name>A0A915IWJ3_ROMCU</name>